<dbReference type="Gene3D" id="1.25.40.20">
    <property type="entry name" value="Ankyrin repeat-containing domain"/>
    <property type="match status" value="1"/>
</dbReference>
<dbReference type="InterPro" id="IPR002110">
    <property type="entry name" value="Ankyrin_rpt"/>
</dbReference>
<protein>
    <submittedName>
        <fullName evidence="1">Uncharacterized protein</fullName>
    </submittedName>
</protein>
<dbReference type="InterPro" id="IPR036770">
    <property type="entry name" value="Ankyrin_rpt-contain_sf"/>
</dbReference>
<accession>A0A1B0FJ21</accession>
<keyword evidence="2" id="KW-1185">Reference proteome</keyword>
<dbReference type="AlphaFoldDB" id="A0A1B0FJ21"/>
<organism evidence="1 2">
    <name type="scientific">Glossina morsitans morsitans</name>
    <name type="common">Savannah tsetse fly</name>
    <dbReference type="NCBI Taxonomy" id="37546"/>
    <lineage>
        <taxon>Eukaryota</taxon>
        <taxon>Metazoa</taxon>
        <taxon>Ecdysozoa</taxon>
        <taxon>Arthropoda</taxon>
        <taxon>Hexapoda</taxon>
        <taxon>Insecta</taxon>
        <taxon>Pterygota</taxon>
        <taxon>Neoptera</taxon>
        <taxon>Endopterygota</taxon>
        <taxon>Diptera</taxon>
        <taxon>Brachycera</taxon>
        <taxon>Muscomorpha</taxon>
        <taxon>Hippoboscoidea</taxon>
        <taxon>Glossinidae</taxon>
        <taxon>Glossina</taxon>
    </lineage>
</organism>
<dbReference type="EMBL" id="CCAG010018685">
    <property type="status" value="NOT_ANNOTATED_CDS"/>
    <property type="molecule type" value="Genomic_DNA"/>
</dbReference>
<dbReference type="SUPFAM" id="SSF48403">
    <property type="entry name" value="Ankyrin repeat"/>
    <property type="match status" value="1"/>
</dbReference>
<dbReference type="VEuPathDB" id="VectorBase:GMOY003816"/>
<reference evidence="1" key="1">
    <citation type="submission" date="2020-05" db="UniProtKB">
        <authorList>
            <consortium name="EnsemblMetazoa"/>
        </authorList>
    </citation>
    <scope>IDENTIFICATION</scope>
    <source>
        <strain evidence="1">Yale</strain>
    </source>
</reference>
<evidence type="ECO:0000313" key="2">
    <source>
        <dbReference type="Proteomes" id="UP000092444"/>
    </source>
</evidence>
<dbReference type="EnsemblMetazoa" id="GMOY003816-RA">
    <property type="protein sequence ID" value="GMOY003816-PA"/>
    <property type="gene ID" value="GMOY003816"/>
</dbReference>
<evidence type="ECO:0000313" key="1">
    <source>
        <dbReference type="EnsemblMetazoa" id="GMOY003816-PA"/>
    </source>
</evidence>
<proteinExistence type="predicted"/>
<dbReference type="Pfam" id="PF12796">
    <property type="entry name" value="Ank_2"/>
    <property type="match status" value="1"/>
</dbReference>
<dbReference type="Proteomes" id="UP000092444">
    <property type="component" value="Unassembled WGS sequence"/>
</dbReference>
<sequence>MRLLMYSEVELQKTSNFASTSLHLARSPGIMACARLLCEKSNLDLEPRDKNGKTPIMLAQTHHHQDIARVLYNEVKKKPDGCLPYPKYGVGYLVELAIQKKPFRHTMGIEYVFGIVGIAVVKLSMV</sequence>
<name>A0A1B0FJ21_GLOMM</name>